<gene>
    <name evidence="2" type="ORF">METZ01_LOCUS271272</name>
</gene>
<accession>A0A382K2H2</accession>
<feature type="domain" description="Glycosyl transferase family 1" evidence="1">
    <location>
        <begin position="126"/>
        <end position="295"/>
    </location>
</feature>
<dbReference type="AlphaFoldDB" id="A0A382K2H2"/>
<feature type="non-terminal residue" evidence="2">
    <location>
        <position position="1"/>
    </location>
</feature>
<dbReference type="EMBL" id="UINC01077876">
    <property type="protein sequence ID" value="SVC18418.1"/>
    <property type="molecule type" value="Genomic_DNA"/>
</dbReference>
<dbReference type="Gene3D" id="3.40.50.2000">
    <property type="entry name" value="Glycogen Phosphorylase B"/>
    <property type="match status" value="2"/>
</dbReference>
<evidence type="ECO:0000313" key="2">
    <source>
        <dbReference type="EMBL" id="SVC18418.1"/>
    </source>
</evidence>
<dbReference type="InterPro" id="IPR001296">
    <property type="entry name" value="Glyco_trans_1"/>
</dbReference>
<dbReference type="Pfam" id="PF00534">
    <property type="entry name" value="Glycos_transf_1"/>
    <property type="match status" value="1"/>
</dbReference>
<reference evidence="2" key="1">
    <citation type="submission" date="2018-05" db="EMBL/GenBank/DDBJ databases">
        <authorList>
            <person name="Lanie J.A."/>
            <person name="Ng W.-L."/>
            <person name="Kazmierczak K.M."/>
            <person name="Andrzejewski T.M."/>
            <person name="Davidsen T.M."/>
            <person name="Wayne K.J."/>
            <person name="Tettelin H."/>
            <person name="Glass J.I."/>
            <person name="Rusch D."/>
            <person name="Podicherti R."/>
            <person name="Tsui H.-C.T."/>
            <person name="Winkler M.E."/>
        </authorList>
    </citation>
    <scope>NUCLEOTIDE SEQUENCE</scope>
</reference>
<organism evidence="2">
    <name type="scientific">marine metagenome</name>
    <dbReference type="NCBI Taxonomy" id="408172"/>
    <lineage>
        <taxon>unclassified sequences</taxon>
        <taxon>metagenomes</taxon>
        <taxon>ecological metagenomes</taxon>
    </lineage>
</organism>
<dbReference type="SUPFAM" id="SSF53756">
    <property type="entry name" value="UDP-Glycosyltransferase/glycogen phosphorylase"/>
    <property type="match status" value="1"/>
</dbReference>
<evidence type="ECO:0000259" key="1">
    <source>
        <dbReference type="Pfam" id="PF00534"/>
    </source>
</evidence>
<dbReference type="InterPro" id="IPR050194">
    <property type="entry name" value="Glycosyltransferase_grp1"/>
</dbReference>
<proteinExistence type="predicted"/>
<dbReference type="GO" id="GO:0016757">
    <property type="term" value="F:glycosyltransferase activity"/>
    <property type="evidence" value="ECO:0007669"/>
    <property type="project" value="TreeGrafter"/>
</dbReference>
<sequence length="321" mass="36379">KGLNRLTNFLTCKNVIRDTVERNQIDIIFLYGIATNGLQALSVANEFKIPIVFRGLDVSHEFVDIPLLKQITKIIEKNILSNVTKVYSCTPGLQRYSFQMGTKKENSEYFPLGINTNIFKPRNKDEKLAESLGIKSNDKVIIFVGTLYSFSGLEYLISNFSKIKSKIPDIKFLIVGGGPYYNKIKDLVIKQNLQDSVILTNFVSQKILPSYITLADLCLNPFETNVVTNQIIPIKIMEYMACQKPVLSTPLAGTKELLPSNNYGIIYSELPDFHQTIIDLLSDTVYLSKLAKEGYTYSHENHDWSVLSNILISKFEKLITK</sequence>
<dbReference type="PANTHER" id="PTHR45947:SF3">
    <property type="entry name" value="SULFOQUINOVOSYL TRANSFERASE SQD2"/>
    <property type="match status" value="1"/>
</dbReference>
<protein>
    <recommendedName>
        <fullName evidence="1">Glycosyl transferase family 1 domain-containing protein</fullName>
    </recommendedName>
</protein>
<dbReference type="PANTHER" id="PTHR45947">
    <property type="entry name" value="SULFOQUINOVOSYL TRANSFERASE SQD2"/>
    <property type="match status" value="1"/>
</dbReference>
<name>A0A382K2H2_9ZZZZ</name>